<feature type="non-terminal residue" evidence="3">
    <location>
        <position position="1"/>
    </location>
</feature>
<dbReference type="PANTHER" id="PTHR38687">
    <property type="entry name" value="CELL DIVISION PROTEIN DEDD-RELATED"/>
    <property type="match status" value="1"/>
</dbReference>
<dbReference type="GO" id="GO:0030428">
    <property type="term" value="C:cell septum"/>
    <property type="evidence" value="ECO:0007669"/>
    <property type="project" value="TreeGrafter"/>
</dbReference>
<feature type="non-terminal residue" evidence="3">
    <location>
        <position position="103"/>
    </location>
</feature>
<proteinExistence type="predicted"/>
<accession>A0AAW9EAW7</accession>
<comment type="caution">
    <text evidence="3">The sequence shown here is derived from an EMBL/GenBank/DDBJ whole genome shotgun (WGS) entry which is preliminary data.</text>
</comment>
<sequence>SEAVTGVEQPQVSTPEVSEPQVAPSTPVVEPPKVVNPPVEPPTTPPPAVSETTAPKGEAWVVQLGALKNAAKVEEIIAKMHLSGYPVYTVPARPVSGKVTRIY</sequence>
<feature type="compositionally biased region" description="Pro residues" evidence="1">
    <location>
        <begin position="34"/>
        <end position="48"/>
    </location>
</feature>
<dbReference type="GO" id="GO:0032153">
    <property type="term" value="C:cell division site"/>
    <property type="evidence" value="ECO:0007669"/>
    <property type="project" value="TreeGrafter"/>
</dbReference>
<dbReference type="PROSITE" id="PS51724">
    <property type="entry name" value="SPOR"/>
    <property type="match status" value="1"/>
</dbReference>
<evidence type="ECO:0000256" key="1">
    <source>
        <dbReference type="SAM" id="MobiDB-lite"/>
    </source>
</evidence>
<name>A0AAW9EAW7_KLEAE</name>
<dbReference type="InterPro" id="IPR052521">
    <property type="entry name" value="Cell_div_SPOR-domain"/>
</dbReference>
<dbReference type="GO" id="GO:0042834">
    <property type="term" value="F:peptidoglycan binding"/>
    <property type="evidence" value="ECO:0007669"/>
    <property type="project" value="InterPro"/>
</dbReference>
<feature type="domain" description="SPOR" evidence="2">
    <location>
        <begin position="54"/>
        <end position="103"/>
    </location>
</feature>
<dbReference type="InterPro" id="IPR036680">
    <property type="entry name" value="SPOR-like_sf"/>
</dbReference>
<evidence type="ECO:0000259" key="2">
    <source>
        <dbReference type="PROSITE" id="PS51724"/>
    </source>
</evidence>
<evidence type="ECO:0000313" key="4">
    <source>
        <dbReference type="Proteomes" id="UP001279012"/>
    </source>
</evidence>
<dbReference type="AlphaFoldDB" id="A0AAW9EAW7"/>
<dbReference type="Proteomes" id="UP001279012">
    <property type="component" value="Unassembled WGS sequence"/>
</dbReference>
<dbReference type="EMBL" id="JAWZZT010000473">
    <property type="protein sequence ID" value="MDX7018052.1"/>
    <property type="molecule type" value="Genomic_DNA"/>
</dbReference>
<dbReference type="SUPFAM" id="SSF110997">
    <property type="entry name" value="Sporulation related repeat"/>
    <property type="match status" value="1"/>
</dbReference>
<organism evidence="3 4">
    <name type="scientific">Klebsiella aerogenes</name>
    <name type="common">Enterobacter aerogenes</name>
    <dbReference type="NCBI Taxonomy" id="548"/>
    <lineage>
        <taxon>Bacteria</taxon>
        <taxon>Pseudomonadati</taxon>
        <taxon>Pseudomonadota</taxon>
        <taxon>Gammaproteobacteria</taxon>
        <taxon>Enterobacterales</taxon>
        <taxon>Enterobacteriaceae</taxon>
        <taxon>Klebsiella/Raoultella group</taxon>
        <taxon>Klebsiella</taxon>
    </lineage>
</organism>
<evidence type="ECO:0000313" key="3">
    <source>
        <dbReference type="EMBL" id="MDX7018052.1"/>
    </source>
</evidence>
<feature type="region of interest" description="Disordered" evidence="1">
    <location>
        <begin position="1"/>
        <end position="54"/>
    </location>
</feature>
<gene>
    <name evidence="3" type="ORF">SJ059_26860</name>
</gene>
<dbReference type="GO" id="GO:0032506">
    <property type="term" value="P:cytokinetic process"/>
    <property type="evidence" value="ECO:0007669"/>
    <property type="project" value="TreeGrafter"/>
</dbReference>
<dbReference type="Pfam" id="PF05036">
    <property type="entry name" value="SPOR"/>
    <property type="match status" value="1"/>
</dbReference>
<reference evidence="3" key="1">
    <citation type="submission" date="2023-11" db="EMBL/GenBank/DDBJ databases">
        <title>Detection of rare carbapenemases in Enterobacterales - comparison of two colorimetric and two CIM-based carbapenemase assays.</title>
        <authorList>
            <person name="Schaffarczyk L."/>
            <person name="Noster J."/>
            <person name="Stelzer Y."/>
            <person name="Sattler J."/>
            <person name="Gatermann S."/>
            <person name="Hamprecht A."/>
        </authorList>
    </citation>
    <scope>NUCLEOTIDE SEQUENCE</scope>
    <source>
        <strain evidence="3">CIM-Cont-037</strain>
    </source>
</reference>
<dbReference type="PANTHER" id="PTHR38687:SF1">
    <property type="entry name" value="CELL DIVISION PROTEIN DEDD"/>
    <property type="match status" value="1"/>
</dbReference>
<dbReference type="InterPro" id="IPR007730">
    <property type="entry name" value="SPOR-like_dom"/>
</dbReference>
<protein>
    <submittedName>
        <fullName evidence="3">SPOR domain-containing protein</fullName>
    </submittedName>
</protein>